<reference evidence="1 2" key="1">
    <citation type="submission" date="2016-04" db="EMBL/GenBank/DDBJ databases">
        <title>Bacteriophages with potential to inactivate Salmonella Typhimurium: use of single phage suspensions and phage cocktails.</title>
        <authorList>
            <person name="Pereira C."/>
            <person name="Moreirinha C."/>
            <person name="Santos L."/>
            <person name="Lewicka M."/>
            <person name="Almeida P."/>
            <person name="Clemente C."/>
            <person name="Cunha A."/>
            <person name="Delgadillo I."/>
            <person name="Romalde J.L."/>
            <person name="Nunes M.L."/>
            <person name="Almeida A."/>
        </authorList>
    </citation>
    <scope>NUCLEOTIDE SEQUENCE [LARGE SCALE GENOMIC DNA]</scope>
</reference>
<dbReference type="Gene3D" id="3.30.2000.20">
    <property type="match status" value="1"/>
</dbReference>
<keyword evidence="2" id="KW-1185">Reference proteome</keyword>
<organism evidence="1 2">
    <name type="scientific">Salmonella phage phSE-2</name>
    <dbReference type="NCBI Taxonomy" id="1837218"/>
    <lineage>
        <taxon>Viruses</taxon>
        <taxon>Duplodnaviria</taxon>
        <taxon>Heunggongvirae</taxon>
        <taxon>Uroviricota</taxon>
        <taxon>Caudoviricetes</taxon>
        <taxon>Drexlerviridae</taxon>
        <taxon>Tempevirinae</taxon>
        <taxon>Tlsvirus</taxon>
        <taxon>Tlsvirus phSE2</taxon>
    </lineage>
</organism>
<evidence type="ECO:0000313" key="2">
    <source>
        <dbReference type="Proteomes" id="UP000201477"/>
    </source>
</evidence>
<dbReference type="OrthoDB" id="12566at10239"/>
<dbReference type="Pfam" id="PF13554">
    <property type="entry name" value="Phage_tail_terminator_5"/>
    <property type="match status" value="1"/>
</dbReference>
<dbReference type="RefSeq" id="YP_009280747.1">
    <property type="nucleotide sequence ID" value="NC_031026.1"/>
</dbReference>
<dbReference type="InterPro" id="IPR025395">
    <property type="entry name" value="Phage_tail_terminator-like"/>
</dbReference>
<dbReference type="KEGG" id="vg:29063229"/>
<evidence type="ECO:0000313" key="1">
    <source>
        <dbReference type="EMBL" id="ANA49706.1"/>
    </source>
</evidence>
<proteinExistence type="predicted"/>
<name>A0A160CA60_9CAUD</name>
<accession>A0A160CA60</accession>
<dbReference type="Proteomes" id="UP000201477">
    <property type="component" value="Segment"/>
</dbReference>
<evidence type="ECO:0008006" key="3">
    <source>
        <dbReference type="Google" id="ProtNLM"/>
    </source>
</evidence>
<dbReference type="EMBL" id="KX015770">
    <property type="protein sequence ID" value="ANA49706.1"/>
    <property type="molecule type" value="Genomic_DNA"/>
</dbReference>
<dbReference type="GeneID" id="29063229"/>
<protein>
    <recommendedName>
        <fullName evidence="3">Tail protein</fullName>
    </recommendedName>
</protein>
<sequence>MHYELSVAARMALAQEYESEYMIAYENVEFTPPKGGGIWLKYDYKEADTIIHDLKRKCISYIGMVQIGIEFPPGSGIDKARKLAKNIADFFEDGKMLSNGYISEGAKVHQVQKSESGWFYPVRFYVRYDG</sequence>
<dbReference type="SMR" id="A0A160CA60"/>